<sequence length="307" mass="34693">MKRILITNADGNLGAGIAKLLTENFSADQLQTVALVNKSLSLAEHLCDEIINYPEECSIDGEYNVKAIADLCCQHKIDGIIPLTDHETVVFSAQKEALPFLFCSEHALSLACYDKWHFQQLLAQMDVEVPDTWLPSQCPTLNSPYLVKPRMGGLSMGIAWDSPDIKQFSDDYVVQRYLKGSEVTIAIYKSLDGSYWGPFVGERNLFHGMTSYFKPILPNKGINQFVAQFAKLNTWQGPCNIQGMMQDEKFVPFEVNLRFSGSSSLRNLLGFKDVVWAIQEWLGEKPRVDWAIKDHFAIRYFADHLIA</sequence>
<organism evidence="2 3">
    <name type="scientific">Zooshikella harenae</name>
    <dbReference type="NCBI Taxonomy" id="2827238"/>
    <lineage>
        <taxon>Bacteria</taxon>
        <taxon>Pseudomonadati</taxon>
        <taxon>Pseudomonadota</taxon>
        <taxon>Gammaproteobacteria</taxon>
        <taxon>Oceanospirillales</taxon>
        <taxon>Zooshikellaceae</taxon>
        <taxon>Zooshikella</taxon>
    </lineage>
</organism>
<dbReference type="EMBL" id="JAGSOY010000189">
    <property type="protein sequence ID" value="MBU2714234.1"/>
    <property type="molecule type" value="Genomic_DNA"/>
</dbReference>
<accession>A0ABS5ZJG4</accession>
<dbReference type="Gene3D" id="3.40.50.20">
    <property type="match status" value="1"/>
</dbReference>
<dbReference type="RefSeq" id="WP_215822499.1">
    <property type="nucleotide sequence ID" value="NZ_JAGSOY010000189.1"/>
</dbReference>
<name>A0ABS5ZJG4_9GAMM</name>
<dbReference type="InterPro" id="IPR003806">
    <property type="entry name" value="ATP-grasp_PylC-type"/>
</dbReference>
<dbReference type="Gene3D" id="3.30.470.20">
    <property type="entry name" value="ATP-grasp fold, B domain"/>
    <property type="match status" value="1"/>
</dbReference>
<dbReference type="SUPFAM" id="SSF56059">
    <property type="entry name" value="Glutathione synthetase ATP-binding domain-like"/>
    <property type="match status" value="1"/>
</dbReference>
<evidence type="ECO:0000313" key="3">
    <source>
        <dbReference type="Proteomes" id="UP000690515"/>
    </source>
</evidence>
<reference evidence="2 3" key="1">
    <citation type="submission" date="2021-04" db="EMBL/GenBank/DDBJ databases">
        <authorList>
            <person name="Pira H."/>
            <person name="Risdian C."/>
            <person name="Wink J."/>
        </authorList>
    </citation>
    <scope>NUCLEOTIDE SEQUENCE [LARGE SCALE GENOMIC DNA]</scope>
    <source>
        <strain evidence="2 3">WH53</strain>
    </source>
</reference>
<keyword evidence="3" id="KW-1185">Reference proteome</keyword>
<gene>
    <name evidence="2" type="ORF">KCG35_24610</name>
</gene>
<evidence type="ECO:0000313" key="2">
    <source>
        <dbReference type="EMBL" id="MBU2714234.1"/>
    </source>
</evidence>
<dbReference type="Pfam" id="PF02655">
    <property type="entry name" value="ATP-grasp_3"/>
    <property type="match status" value="1"/>
</dbReference>
<evidence type="ECO:0000259" key="1">
    <source>
        <dbReference type="Pfam" id="PF02655"/>
    </source>
</evidence>
<feature type="domain" description="ATP-grasp fold PylC-type" evidence="1">
    <location>
        <begin position="112"/>
        <end position="262"/>
    </location>
</feature>
<comment type="caution">
    <text evidence="2">The sequence shown here is derived from an EMBL/GenBank/DDBJ whole genome shotgun (WGS) entry which is preliminary data.</text>
</comment>
<dbReference type="Proteomes" id="UP000690515">
    <property type="component" value="Unassembled WGS sequence"/>
</dbReference>
<proteinExistence type="predicted"/>
<protein>
    <submittedName>
        <fullName evidence="2">ATP-grasp domain-containing protein</fullName>
    </submittedName>
</protein>